<dbReference type="OrthoDB" id="64767at2759"/>
<evidence type="ECO:0000256" key="2">
    <source>
        <dbReference type="ARBA" id="ARBA00022806"/>
    </source>
</evidence>
<feature type="domain" description="ATP-dependent RNA helicase DDX60 PIN-like" evidence="3">
    <location>
        <begin position="5"/>
        <end position="133"/>
    </location>
</feature>
<protein>
    <recommendedName>
        <fullName evidence="3">ATP-dependent RNA helicase DDX60 PIN-like domain-containing protein</fullName>
    </recommendedName>
</protein>
<dbReference type="PANTHER" id="PTHR44533">
    <property type="entry name" value="DEAD/H RNA HELICASE, PUTATIVE-RELATED"/>
    <property type="match status" value="1"/>
</dbReference>
<proteinExistence type="predicted"/>
<accession>A0A2G9SAV1</accession>
<dbReference type="AlphaFoldDB" id="A0A2G9SAV1"/>
<keyword evidence="1" id="KW-0378">Hydrolase</keyword>
<keyword evidence="2" id="KW-0347">Helicase</keyword>
<keyword evidence="2" id="KW-0547">Nucleotide-binding</keyword>
<gene>
    <name evidence="4" type="ORF">AB205_0041620</name>
</gene>
<dbReference type="GO" id="GO:0016787">
    <property type="term" value="F:hydrolase activity"/>
    <property type="evidence" value="ECO:0007669"/>
    <property type="project" value="UniProtKB-KW"/>
</dbReference>
<dbReference type="GO" id="GO:0005737">
    <property type="term" value="C:cytoplasm"/>
    <property type="evidence" value="ECO:0007669"/>
    <property type="project" value="TreeGrafter"/>
</dbReference>
<dbReference type="InterPro" id="IPR052431">
    <property type="entry name" value="SKI2_subfamily_helicases"/>
</dbReference>
<reference evidence="5" key="1">
    <citation type="journal article" date="2017" name="Nat. Commun.">
        <title>The North American bullfrog draft genome provides insight into hormonal regulation of long noncoding RNA.</title>
        <authorList>
            <person name="Hammond S.A."/>
            <person name="Warren R.L."/>
            <person name="Vandervalk B.P."/>
            <person name="Kucuk E."/>
            <person name="Khan H."/>
            <person name="Gibb E.A."/>
            <person name="Pandoh P."/>
            <person name="Kirk H."/>
            <person name="Zhao Y."/>
            <person name="Jones M."/>
            <person name="Mungall A.J."/>
            <person name="Coope R."/>
            <person name="Pleasance S."/>
            <person name="Moore R.A."/>
            <person name="Holt R.A."/>
            <person name="Round J.M."/>
            <person name="Ohora S."/>
            <person name="Walle B.V."/>
            <person name="Veldhoen N."/>
            <person name="Helbing C.C."/>
            <person name="Birol I."/>
        </authorList>
    </citation>
    <scope>NUCLEOTIDE SEQUENCE [LARGE SCALE GENOMIC DNA]</scope>
</reference>
<feature type="non-terminal residue" evidence="4">
    <location>
        <position position="1"/>
    </location>
</feature>
<keyword evidence="2" id="KW-0067">ATP-binding</keyword>
<dbReference type="Pfam" id="PF23002">
    <property type="entry name" value="PIN-like_DDX60"/>
    <property type="match status" value="1"/>
</dbReference>
<evidence type="ECO:0000256" key="1">
    <source>
        <dbReference type="ARBA" id="ARBA00022801"/>
    </source>
</evidence>
<dbReference type="GO" id="GO:0004386">
    <property type="term" value="F:helicase activity"/>
    <property type="evidence" value="ECO:0007669"/>
    <property type="project" value="UniProtKB-KW"/>
</dbReference>
<dbReference type="InterPro" id="IPR055124">
    <property type="entry name" value="PIN-like_DDX60"/>
</dbReference>
<dbReference type="EMBL" id="KV925320">
    <property type="protein sequence ID" value="PIO37247.1"/>
    <property type="molecule type" value="Genomic_DNA"/>
</dbReference>
<feature type="non-terminal residue" evidence="4">
    <location>
        <position position="190"/>
    </location>
</feature>
<dbReference type="Proteomes" id="UP000228934">
    <property type="component" value="Unassembled WGS sequence"/>
</dbReference>
<evidence type="ECO:0000313" key="4">
    <source>
        <dbReference type="EMBL" id="PIO37247.1"/>
    </source>
</evidence>
<sequence>DFEHSSPLLRCLRIQLKLHLQKNTNIAVHTFSSFLCEEWKTFLKKQAPYFFMVSDEGMDKRQTLYLNMLILHALGNQIDIALTDAQDSDHLRVYGYYIKSTIIIKQFIQKNAILFEKVLQGLNATFQKHAEQSFFLQCIQEIADKEQVKECISLLSTVFNENCDVRFATCVFSCSLALRIHARTENSHYQ</sequence>
<evidence type="ECO:0000259" key="3">
    <source>
        <dbReference type="Pfam" id="PF23002"/>
    </source>
</evidence>
<name>A0A2G9SAV1_AQUCT</name>
<keyword evidence="5" id="KW-1185">Reference proteome</keyword>
<organism evidence="4 5">
    <name type="scientific">Aquarana catesbeiana</name>
    <name type="common">American bullfrog</name>
    <name type="synonym">Rana catesbeiana</name>
    <dbReference type="NCBI Taxonomy" id="8400"/>
    <lineage>
        <taxon>Eukaryota</taxon>
        <taxon>Metazoa</taxon>
        <taxon>Chordata</taxon>
        <taxon>Craniata</taxon>
        <taxon>Vertebrata</taxon>
        <taxon>Euteleostomi</taxon>
        <taxon>Amphibia</taxon>
        <taxon>Batrachia</taxon>
        <taxon>Anura</taxon>
        <taxon>Neobatrachia</taxon>
        <taxon>Ranoidea</taxon>
        <taxon>Ranidae</taxon>
        <taxon>Aquarana</taxon>
    </lineage>
</organism>
<evidence type="ECO:0000313" key="5">
    <source>
        <dbReference type="Proteomes" id="UP000228934"/>
    </source>
</evidence>
<dbReference type="PANTHER" id="PTHR44533:SF4">
    <property type="entry name" value="DEAD_H RNA HELICASE, PUTATIVE-RELATED"/>
    <property type="match status" value="1"/>
</dbReference>